<organism evidence="1">
    <name type="scientific">Eiseniibacteriota bacterium</name>
    <dbReference type="NCBI Taxonomy" id="2212470"/>
    <lineage>
        <taxon>Bacteria</taxon>
        <taxon>Candidatus Eiseniibacteriota</taxon>
    </lineage>
</organism>
<sequence>MDRVALFARPPVAGRVKTRLSPALPAPLARDLYAALLHDALAALAAASAGERFIYWSEAPSAGAAPVATPPGVRTRLQGGADLGARLAAAFDELLVAPGDRAAIVGADCPALRAAHLDGALARLADADVALGPAADGGYWLIALRRPAPALFRGVAWGSARVLAETLERASVAGLTVATLETLDDLDTPADLARLVARAAAGREAPPARLAQALRTMGLLPPAEEPGADRA</sequence>
<accession>A0A832MME6</accession>
<dbReference type="NCBIfam" id="TIGR04282">
    <property type="entry name" value="glyco_like_cofC"/>
    <property type="match status" value="1"/>
</dbReference>
<gene>
    <name evidence="1" type="ORF">ENR23_09965</name>
</gene>
<dbReference type="AlphaFoldDB" id="A0A832MME6"/>
<dbReference type="EMBL" id="DSQF01000020">
    <property type="protein sequence ID" value="HGZ43731.1"/>
    <property type="molecule type" value="Genomic_DNA"/>
</dbReference>
<name>A0A832MME6_UNCEI</name>
<evidence type="ECO:0000313" key="1">
    <source>
        <dbReference type="EMBL" id="HGZ43731.1"/>
    </source>
</evidence>
<comment type="caution">
    <text evidence="1">The sequence shown here is derived from an EMBL/GenBank/DDBJ whole genome shotgun (WGS) entry which is preliminary data.</text>
</comment>
<dbReference type="PANTHER" id="PTHR36529:SF1">
    <property type="entry name" value="GLYCOSYLTRANSFERASE"/>
    <property type="match status" value="1"/>
</dbReference>
<dbReference type="InterPro" id="IPR018641">
    <property type="entry name" value="Trfase_1_rSAM/seldom-assoc"/>
</dbReference>
<dbReference type="Gene3D" id="3.90.550.10">
    <property type="entry name" value="Spore Coat Polysaccharide Biosynthesis Protein SpsA, Chain A"/>
    <property type="match status" value="1"/>
</dbReference>
<reference evidence="1" key="1">
    <citation type="journal article" date="2020" name="mSystems">
        <title>Genome- and Community-Level Interaction Insights into Carbon Utilization and Element Cycling Functions of Hydrothermarchaeota in Hydrothermal Sediment.</title>
        <authorList>
            <person name="Zhou Z."/>
            <person name="Liu Y."/>
            <person name="Xu W."/>
            <person name="Pan J."/>
            <person name="Luo Z.H."/>
            <person name="Li M."/>
        </authorList>
    </citation>
    <scope>NUCLEOTIDE SEQUENCE [LARGE SCALE GENOMIC DNA]</scope>
    <source>
        <strain evidence="1">SpSt-381</strain>
    </source>
</reference>
<dbReference type="PANTHER" id="PTHR36529">
    <property type="entry name" value="SLL1095 PROTEIN"/>
    <property type="match status" value="1"/>
</dbReference>
<dbReference type="Pfam" id="PF09837">
    <property type="entry name" value="DUF2064"/>
    <property type="match status" value="1"/>
</dbReference>
<protein>
    <submittedName>
        <fullName evidence="1">Glycosyltransferase</fullName>
    </submittedName>
</protein>
<dbReference type="GO" id="GO:0016740">
    <property type="term" value="F:transferase activity"/>
    <property type="evidence" value="ECO:0007669"/>
    <property type="project" value="UniProtKB-KW"/>
</dbReference>
<proteinExistence type="predicted"/>
<keyword evidence="1" id="KW-0808">Transferase</keyword>
<dbReference type="InterPro" id="IPR029044">
    <property type="entry name" value="Nucleotide-diphossugar_trans"/>
</dbReference>
<dbReference type="SUPFAM" id="SSF53448">
    <property type="entry name" value="Nucleotide-diphospho-sugar transferases"/>
    <property type="match status" value="1"/>
</dbReference>